<reference evidence="1 2" key="1">
    <citation type="submission" date="2019-02" db="EMBL/GenBank/DDBJ databases">
        <title>Deep-cultivation of Planctomycetes and their phenomic and genomic characterization uncovers novel biology.</title>
        <authorList>
            <person name="Wiegand S."/>
            <person name="Jogler M."/>
            <person name="Boedeker C."/>
            <person name="Pinto D."/>
            <person name="Vollmers J."/>
            <person name="Rivas-Marin E."/>
            <person name="Kohn T."/>
            <person name="Peeters S.H."/>
            <person name="Heuer A."/>
            <person name="Rast P."/>
            <person name="Oberbeckmann S."/>
            <person name="Bunk B."/>
            <person name="Jeske O."/>
            <person name="Meyerdierks A."/>
            <person name="Storesund J.E."/>
            <person name="Kallscheuer N."/>
            <person name="Luecker S."/>
            <person name="Lage O.M."/>
            <person name="Pohl T."/>
            <person name="Merkel B.J."/>
            <person name="Hornburger P."/>
            <person name="Mueller R.-W."/>
            <person name="Bruemmer F."/>
            <person name="Labrenz M."/>
            <person name="Spormann A.M."/>
            <person name="Op Den Camp H."/>
            <person name="Overmann J."/>
            <person name="Amann R."/>
            <person name="Jetten M.S.M."/>
            <person name="Mascher T."/>
            <person name="Medema M.H."/>
            <person name="Devos D.P."/>
            <person name="Kaster A.-K."/>
            <person name="Ovreas L."/>
            <person name="Rohde M."/>
            <person name="Galperin M.Y."/>
            <person name="Jogler C."/>
        </authorList>
    </citation>
    <scope>NUCLEOTIDE SEQUENCE [LARGE SCALE GENOMIC DNA]</scope>
    <source>
        <strain evidence="1 2">CA13</strain>
    </source>
</reference>
<proteinExistence type="predicted"/>
<organism evidence="1 2">
    <name type="scientific">Novipirellula herctigrandis</name>
    <dbReference type="NCBI Taxonomy" id="2527986"/>
    <lineage>
        <taxon>Bacteria</taxon>
        <taxon>Pseudomonadati</taxon>
        <taxon>Planctomycetota</taxon>
        <taxon>Planctomycetia</taxon>
        <taxon>Pirellulales</taxon>
        <taxon>Pirellulaceae</taxon>
        <taxon>Novipirellula</taxon>
    </lineage>
</organism>
<dbReference type="EMBL" id="SJPJ01000001">
    <property type="protein sequence ID" value="TWT84414.1"/>
    <property type="molecule type" value="Genomic_DNA"/>
</dbReference>
<comment type="caution">
    <text evidence="1">The sequence shown here is derived from an EMBL/GenBank/DDBJ whole genome shotgun (WGS) entry which is preliminary data.</text>
</comment>
<evidence type="ECO:0000313" key="2">
    <source>
        <dbReference type="Proteomes" id="UP000315010"/>
    </source>
</evidence>
<dbReference type="Proteomes" id="UP000315010">
    <property type="component" value="Unassembled WGS sequence"/>
</dbReference>
<gene>
    <name evidence="1" type="ORF">CA13_58920</name>
</gene>
<accession>A0A5C5ZAQ0</accession>
<name>A0A5C5ZAQ0_9BACT</name>
<evidence type="ECO:0000313" key="1">
    <source>
        <dbReference type="EMBL" id="TWT84414.1"/>
    </source>
</evidence>
<sequence length="149" mass="16452">MWDESNSHLATLVASDKTSPSEGSKLTCRRLGRVKHTCRSLRWLRERRQWVRLCGMVSQKPPCTMVKQLYSFRYLFAAPVSLLLITNFDGARSMGVVAPRPCIESESIVLVPGAYDSWSHEGSGAIKELAANPLTSRAGAGSSKASRLR</sequence>
<keyword evidence="2" id="KW-1185">Reference proteome</keyword>
<protein>
    <submittedName>
        <fullName evidence="1">Uncharacterized protein</fullName>
    </submittedName>
</protein>
<dbReference type="AlphaFoldDB" id="A0A5C5ZAQ0"/>